<reference evidence="1 2" key="1">
    <citation type="journal article" date="2015" name="Stand. Genomic Sci.">
        <title>Genomic Encyclopedia of Bacterial and Archaeal Type Strains, Phase III: the genomes of soil and plant-associated and newly described type strains.</title>
        <authorList>
            <person name="Whitman W.B."/>
            <person name="Woyke T."/>
            <person name="Klenk H.P."/>
            <person name="Zhou Y."/>
            <person name="Lilburn T.G."/>
            <person name="Beck B.J."/>
            <person name="De Vos P."/>
            <person name="Vandamme P."/>
            <person name="Eisen J.A."/>
            <person name="Garrity G."/>
            <person name="Hugenholtz P."/>
            <person name="Kyrpides N.C."/>
        </authorList>
    </citation>
    <scope>NUCLEOTIDE SEQUENCE [LARGE SCALE GENOMIC DNA]</scope>
    <source>
        <strain evidence="1 2">CECT 7306</strain>
    </source>
</reference>
<accession>A0A3N1HTM3</accession>
<name>A0A3N1HTM3_9ACTN</name>
<dbReference type="InterPro" id="IPR023393">
    <property type="entry name" value="START-like_dom_sf"/>
</dbReference>
<organism evidence="1 2">
    <name type="scientific">Pseudokineococcus lusitanus</name>
    <dbReference type="NCBI Taxonomy" id="763993"/>
    <lineage>
        <taxon>Bacteria</taxon>
        <taxon>Bacillati</taxon>
        <taxon>Actinomycetota</taxon>
        <taxon>Actinomycetes</taxon>
        <taxon>Kineosporiales</taxon>
        <taxon>Kineosporiaceae</taxon>
        <taxon>Pseudokineococcus</taxon>
    </lineage>
</organism>
<keyword evidence="2" id="KW-1185">Reference proteome</keyword>
<dbReference type="RefSeq" id="WP_241966984.1">
    <property type="nucleotide sequence ID" value="NZ_RJKN01000001.1"/>
</dbReference>
<dbReference type="Gene3D" id="3.30.530.20">
    <property type="match status" value="1"/>
</dbReference>
<dbReference type="EMBL" id="RJKN01000001">
    <property type="protein sequence ID" value="ROP45874.1"/>
    <property type="molecule type" value="Genomic_DNA"/>
</dbReference>
<gene>
    <name evidence="1" type="ORF">EDC03_0486</name>
</gene>
<dbReference type="Pfam" id="PF10604">
    <property type="entry name" value="Polyketide_cyc2"/>
    <property type="match status" value="1"/>
</dbReference>
<protein>
    <submittedName>
        <fullName evidence="1">Polyketide cyclase/dehydrase/lipid transport protein</fullName>
    </submittedName>
</protein>
<dbReference type="Proteomes" id="UP000276232">
    <property type="component" value="Unassembled WGS sequence"/>
</dbReference>
<dbReference type="SUPFAM" id="SSF55961">
    <property type="entry name" value="Bet v1-like"/>
    <property type="match status" value="1"/>
</dbReference>
<dbReference type="InParanoid" id="A0A3N1HTM3"/>
<proteinExistence type="predicted"/>
<sequence>MSATALTLRVAARGGATPDLAWERYARPALWPTWSPQITGVELPDRLTTGARGVVHGVGGLRLDVVVLDVDEATRTWAWEVTLARPRVPGVRMRLDHAVLPGRAGGARTTLALTGPAPVVTAYAPAAWVALRGLVRP</sequence>
<dbReference type="InterPro" id="IPR019587">
    <property type="entry name" value="Polyketide_cyclase/dehydratase"/>
</dbReference>
<evidence type="ECO:0000313" key="1">
    <source>
        <dbReference type="EMBL" id="ROP45874.1"/>
    </source>
</evidence>
<evidence type="ECO:0000313" key="2">
    <source>
        <dbReference type="Proteomes" id="UP000276232"/>
    </source>
</evidence>
<comment type="caution">
    <text evidence="1">The sequence shown here is derived from an EMBL/GenBank/DDBJ whole genome shotgun (WGS) entry which is preliminary data.</text>
</comment>
<dbReference type="AlphaFoldDB" id="A0A3N1HTM3"/>